<keyword evidence="1" id="KW-0812">Transmembrane</keyword>
<proteinExistence type="predicted"/>
<dbReference type="RefSeq" id="WP_134237768.1">
    <property type="nucleotide sequence ID" value="NZ_CP155620.1"/>
</dbReference>
<organism evidence="2">
    <name type="scientific">Campylobacter sp. CCS1377</name>
    <dbReference type="NCBI Taxonomy" id="3158229"/>
    <lineage>
        <taxon>Bacteria</taxon>
        <taxon>Pseudomonadati</taxon>
        <taxon>Campylobacterota</taxon>
        <taxon>Epsilonproteobacteria</taxon>
        <taxon>Campylobacterales</taxon>
        <taxon>Campylobacteraceae</taxon>
        <taxon>Campylobacter</taxon>
    </lineage>
</organism>
<keyword evidence="1" id="KW-0472">Membrane</keyword>
<name>A0AAU7E574_9BACT</name>
<dbReference type="EMBL" id="CP155620">
    <property type="protein sequence ID" value="XBJ29108.1"/>
    <property type="molecule type" value="Genomic_DNA"/>
</dbReference>
<feature type="transmembrane region" description="Helical" evidence="1">
    <location>
        <begin position="7"/>
        <end position="40"/>
    </location>
</feature>
<evidence type="ECO:0000313" key="2">
    <source>
        <dbReference type="EMBL" id="XBJ29108.1"/>
    </source>
</evidence>
<evidence type="ECO:0000256" key="1">
    <source>
        <dbReference type="SAM" id="Phobius"/>
    </source>
</evidence>
<dbReference type="AlphaFoldDB" id="A0AAU7E574"/>
<reference evidence="2" key="1">
    <citation type="submission" date="2024-05" db="EMBL/GenBank/DDBJ databases">
        <title>Campylobacter coli isolated from environmental waters in Slovenia.</title>
        <authorList>
            <person name="Zautner A.E."/>
            <person name="Bunk B."/>
            <person name="Riedel T."/>
            <person name="Sproeer C."/>
        </authorList>
    </citation>
    <scope>NUCLEOTIDE SEQUENCE</scope>
    <source>
        <strain evidence="2">CCS1377</strain>
    </source>
</reference>
<protein>
    <submittedName>
        <fullName evidence="2">Uncharacterized protein</fullName>
    </submittedName>
</protein>
<gene>
    <name evidence="2" type="ORF">AAH949_08480</name>
</gene>
<sequence>MIIVGILGVLISVVALFAHGVFWIVFGSIFWGVILAFMLLDLSGSYSVVALYILFVVLNLILIYKITKEKK</sequence>
<keyword evidence="1" id="KW-1133">Transmembrane helix</keyword>
<accession>A0AAU7E574</accession>
<feature type="transmembrane region" description="Helical" evidence="1">
    <location>
        <begin position="46"/>
        <end position="64"/>
    </location>
</feature>